<sequence length="179" mass="20016">MSDLDEQHRPRPPTSADETDTLLGFLEYERATLAWKCSELDAAGLAARLGPSPMTLGGMLKHLARVEDYWFSYALHARETAAPWNTVDWKADPDRDWQSAAEDSPEQLFTFWREAADRSRALVAQALAAGDLGQRARRAWPDGQPPSLRWILVTVIDEYARHSGHADLIRESVDGSTGQ</sequence>
<evidence type="ECO:0000313" key="2">
    <source>
        <dbReference type="Proteomes" id="UP001501570"/>
    </source>
</evidence>
<dbReference type="InterPro" id="IPR034660">
    <property type="entry name" value="DinB/YfiT-like"/>
</dbReference>
<name>A0ABP9RKB3_9ACTN</name>
<protein>
    <submittedName>
        <fullName evidence="1">DinB family protein</fullName>
    </submittedName>
</protein>
<dbReference type="EMBL" id="BAABJQ010000002">
    <property type="protein sequence ID" value="GAA5178940.1"/>
    <property type="molecule type" value="Genomic_DNA"/>
</dbReference>
<keyword evidence="2" id="KW-1185">Reference proteome</keyword>
<dbReference type="Proteomes" id="UP001501570">
    <property type="component" value="Unassembled WGS sequence"/>
</dbReference>
<evidence type="ECO:0000313" key="1">
    <source>
        <dbReference type="EMBL" id="GAA5178940.1"/>
    </source>
</evidence>
<dbReference type="Pfam" id="PF04978">
    <property type="entry name" value="MST"/>
    <property type="match status" value="1"/>
</dbReference>
<accession>A0ABP9RKB3</accession>
<gene>
    <name evidence="1" type="ORF">GCM10023322_07320</name>
</gene>
<reference evidence="2" key="1">
    <citation type="journal article" date="2019" name="Int. J. Syst. Evol. Microbiol.">
        <title>The Global Catalogue of Microorganisms (GCM) 10K type strain sequencing project: providing services to taxonomists for standard genome sequencing and annotation.</title>
        <authorList>
            <consortium name="The Broad Institute Genomics Platform"/>
            <consortium name="The Broad Institute Genome Sequencing Center for Infectious Disease"/>
            <person name="Wu L."/>
            <person name="Ma J."/>
        </authorList>
    </citation>
    <scope>NUCLEOTIDE SEQUENCE [LARGE SCALE GENOMIC DNA]</scope>
    <source>
        <strain evidence="2">JCM 18304</strain>
    </source>
</reference>
<dbReference type="RefSeq" id="WP_345626060.1">
    <property type="nucleotide sequence ID" value="NZ_BAABJQ010000002.1"/>
</dbReference>
<comment type="caution">
    <text evidence="1">The sequence shown here is derived from an EMBL/GenBank/DDBJ whole genome shotgun (WGS) entry which is preliminary data.</text>
</comment>
<organism evidence="1 2">
    <name type="scientific">Rugosimonospora acidiphila</name>
    <dbReference type="NCBI Taxonomy" id="556531"/>
    <lineage>
        <taxon>Bacteria</taxon>
        <taxon>Bacillati</taxon>
        <taxon>Actinomycetota</taxon>
        <taxon>Actinomycetes</taxon>
        <taxon>Micromonosporales</taxon>
        <taxon>Micromonosporaceae</taxon>
        <taxon>Rugosimonospora</taxon>
    </lineage>
</organism>
<dbReference type="SUPFAM" id="SSF109854">
    <property type="entry name" value="DinB/YfiT-like putative metalloenzymes"/>
    <property type="match status" value="1"/>
</dbReference>
<dbReference type="Gene3D" id="1.20.120.450">
    <property type="entry name" value="dinb family like domain"/>
    <property type="match status" value="1"/>
</dbReference>
<proteinExistence type="predicted"/>
<dbReference type="InterPro" id="IPR007061">
    <property type="entry name" value="MST-like"/>
</dbReference>